<gene>
    <name evidence="4" type="ORF">EDB92DRAFT_1870815</name>
</gene>
<keyword evidence="2" id="KW-0472">Membrane</keyword>
<sequence length="315" mass="34780">MRLITLAFTALTLVAPSGAQYFSAGWTPGQAVPTVTPDASSFEPKATSLPPLREGESRFSLSYLLSTGPAAQLFDRLGINITERLEAAKNNSEIWDGRVPLVTDDNYNDLIVNEVLTEEEEKSRVWLLIVTASSAQGSGISLTTCPYVRWGRVDYMNVTYITTKWAVWNAPMVLAISDRGQTLRFWRSTQIRLKSEYLREFLKSGMWEHTPPWQSSFAPGGNRESVMEWQAIIMTKYYNIIRVVPRWALYILTGLVGSFIMNFAHNRGGKPPAPKAKPITTATEATVSATSTAVAPPATNATPTKGKGKKGKNSK</sequence>
<feature type="chain" id="PRO_5042265953" evidence="3">
    <location>
        <begin position="20"/>
        <end position="315"/>
    </location>
</feature>
<protein>
    <submittedName>
        <fullName evidence="4">Uncharacterized protein</fullName>
    </submittedName>
</protein>
<reference evidence="4" key="1">
    <citation type="submission" date="2022-01" db="EMBL/GenBank/DDBJ databases">
        <title>Comparative genomics reveals a dynamic genome evolution in the ectomycorrhizal milk-cap (Lactarius) mushrooms.</title>
        <authorList>
            <consortium name="DOE Joint Genome Institute"/>
            <person name="Lebreton A."/>
            <person name="Tang N."/>
            <person name="Kuo A."/>
            <person name="LaButti K."/>
            <person name="Drula E."/>
            <person name="Barry K."/>
            <person name="Clum A."/>
            <person name="Lipzen A."/>
            <person name="Mousain D."/>
            <person name="Ng V."/>
            <person name="Wang R."/>
            <person name="Wang X."/>
            <person name="Dai Y."/>
            <person name="Henrissat B."/>
            <person name="Grigoriev I.V."/>
            <person name="Guerin-Laguette A."/>
            <person name="Yu F."/>
            <person name="Martin F.M."/>
        </authorList>
    </citation>
    <scope>NUCLEOTIDE SEQUENCE</scope>
    <source>
        <strain evidence="4">QP</strain>
    </source>
</reference>
<proteinExistence type="predicted"/>
<dbReference type="AlphaFoldDB" id="A0AAD4LE66"/>
<keyword evidence="2" id="KW-1133">Transmembrane helix</keyword>
<keyword evidence="5" id="KW-1185">Reference proteome</keyword>
<feature type="compositionally biased region" description="Basic residues" evidence="1">
    <location>
        <begin position="306"/>
        <end position="315"/>
    </location>
</feature>
<feature type="compositionally biased region" description="Low complexity" evidence="1">
    <location>
        <begin position="276"/>
        <end position="305"/>
    </location>
</feature>
<evidence type="ECO:0000256" key="2">
    <source>
        <dbReference type="SAM" id="Phobius"/>
    </source>
</evidence>
<name>A0AAD4LE66_9AGAM</name>
<evidence type="ECO:0000256" key="1">
    <source>
        <dbReference type="SAM" id="MobiDB-lite"/>
    </source>
</evidence>
<evidence type="ECO:0000313" key="5">
    <source>
        <dbReference type="Proteomes" id="UP001201163"/>
    </source>
</evidence>
<evidence type="ECO:0000313" key="4">
    <source>
        <dbReference type="EMBL" id="KAH8988479.1"/>
    </source>
</evidence>
<evidence type="ECO:0000256" key="3">
    <source>
        <dbReference type="SAM" id="SignalP"/>
    </source>
</evidence>
<feature type="region of interest" description="Disordered" evidence="1">
    <location>
        <begin position="270"/>
        <end position="315"/>
    </location>
</feature>
<keyword evidence="3" id="KW-0732">Signal</keyword>
<feature type="signal peptide" evidence="3">
    <location>
        <begin position="1"/>
        <end position="19"/>
    </location>
</feature>
<organism evidence="4 5">
    <name type="scientific">Lactarius akahatsu</name>
    <dbReference type="NCBI Taxonomy" id="416441"/>
    <lineage>
        <taxon>Eukaryota</taxon>
        <taxon>Fungi</taxon>
        <taxon>Dikarya</taxon>
        <taxon>Basidiomycota</taxon>
        <taxon>Agaricomycotina</taxon>
        <taxon>Agaricomycetes</taxon>
        <taxon>Russulales</taxon>
        <taxon>Russulaceae</taxon>
        <taxon>Lactarius</taxon>
    </lineage>
</organism>
<keyword evidence="2" id="KW-0812">Transmembrane</keyword>
<dbReference type="Proteomes" id="UP001201163">
    <property type="component" value="Unassembled WGS sequence"/>
</dbReference>
<comment type="caution">
    <text evidence="4">The sequence shown here is derived from an EMBL/GenBank/DDBJ whole genome shotgun (WGS) entry which is preliminary data.</text>
</comment>
<feature type="transmembrane region" description="Helical" evidence="2">
    <location>
        <begin position="247"/>
        <end position="265"/>
    </location>
</feature>
<dbReference type="EMBL" id="JAKELL010000041">
    <property type="protein sequence ID" value="KAH8988479.1"/>
    <property type="molecule type" value="Genomic_DNA"/>
</dbReference>
<accession>A0AAD4LE66</accession>